<dbReference type="Proteomes" id="UP000612585">
    <property type="component" value="Unassembled WGS sequence"/>
</dbReference>
<dbReference type="EC" id="6.3.4.20" evidence="8"/>
<evidence type="ECO:0000313" key="11">
    <source>
        <dbReference type="Proteomes" id="UP000612585"/>
    </source>
</evidence>
<dbReference type="RefSeq" id="WP_239152825.1">
    <property type="nucleotide sequence ID" value="NZ_BOPG01000101.1"/>
</dbReference>
<evidence type="ECO:0000313" key="10">
    <source>
        <dbReference type="EMBL" id="GIJ63680.1"/>
    </source>
</evidence>
<organism evidence="10 11">
    <name type="scientific">Virgisporangium aurantiacum</name>
    <dbReference type="NCBI Taxonomy" id="175570"/>
    <lineage>
        <taxon>Bacteria</taxon>
        <taxon>Bacillati</taxon>
        <taxon>Actinomycetota</taxon>
        <taxon>Actinomycetes</taxon>
        <taxon>Micromonosporales</taxon>
        <taxon>Micromonosporaceae</taxon>
        <taxon>Virgisporangium</taxon>
    </lineage>
</organism>
<reference evidence="10" key="1">
    <citation type="submission" date="2021-01" db="EMBL/GenBank/DDBJ databases">
        <title>Whole genome shotgun sequence of Virgisporangium aurantiacum NBRC 16421.</title>
        <authorList>
            <person name="Komaki H."/>
            <person name="Tamura T."/>
        </authorList>
    </citation>
    <scope>NUCLEOTIDE SEQUENCE</scope>
    <source>
        <strain evidence="10">NBRC 16421</strain>
    </source>
</reference>
<gene>
    <name evidence="10" type="ORF">Vau01_111960</name>
</gene>
<dbReference type="EMBL" id="BOPG01000101">
    <property type="protein sequence ID" value="GIJ63680.1"/>
    <property type="molecule type" value="Genomic_DNA"/>
</dbReference>
<sequence>MGAGRNDVQTSPRQDGSVLLLSGGLDSTALAALQRPTLCLVIDYGQRPAPAEVRAATAITDALNLPLEHLRLDLGDTGGGLLRDDRPLPGAPSPEWWPFRNQILVTAAAAVALRNSLHTVMVGTVLDDRDRHADGSPAFYDALDRLFALQEGAIRIVTPAIDETSTALVGRSGLGEDVLAWTVSCHRASLPCGQCPGCWKRVKVLERLGLLQTPDP</sequence>
<comment type="catalytic activity">
    <reaction evidence="9">
        <text>7-carboxy-7-carbaguanine + NH4(+) + 2 ATP = 7-cyano-7-carbaguanine + 2 AMP + 2 diphosphate + 2 H(+)</text>
        <dbReference type="Rhea" id="RHEA:27982"/>
        <dbReference type="ChEBI" id="CHEBI:15378"/>
        <dbReference type="ChEBI" id="CHEBI:28938"/>
        <dbReference type="ChEBI" id="CHEBI:30616"/>
        <dbReference type="ChEBI" id="CHEBI:33019"/>
        <dbReference type="ChEBI" id="CHEBI:45075"/>
        <dbReference type="ChEBI" id="CHEBI:61036"/>
        <dbReference type="ChEBI" id="CHEBI:456215"/>
        <dbReference type="EC" id="6.3.4.20"/>
    </reaction>
</comment>
<evidence type="ECO:0000256" key="5">
    <source>
        <dbReference type="ARBA" id="ARBA00022833"/>
    </source>
</evidence>
<protein>
    <recommendedName>
        <fullName evidence="8">7-cyano-7-deazaguanine synthase</fullName>
        <ecNumber evidence="8">6.3.4.20</ecNumber>
    </recommendedName>
</protein>
<dbReference type="GO" id="GO:0016874">
    <property type="term" value="F:ligase activity"/>
    <property type="evidence" value="ECO:0007669"/>
    <property type="project" value="UniProtKB-KW"/>
</dbReference>
<dbReference type="InterPro" id="IPR018317">
    <property type="entry name" value="QueC"/>
</dbReference>
<keyword evidence="4" id="KW-0547">Nucleotide-binding</keyword>
<evidence type="ECO:0000256" key="3">
    <source>
        <dbReference type="ARBA" id="ARBA00022723"/>
    </source>
</evidence>
<dbReference type="Gene3D" id="3.40.50.620">
    <property type="entry name" value="HUPs"/>
    <property type="match status" value="1"/>
</dbReference>
<dbReference type="SUPFAM" id="SSF52402">
    <property type="entry name" value="Adenine nucleotide alpha hydrolases-like"/>
    <property type="match status" value="1"/>
</dbReference>
<evidence type="ECO:0000256" key="6">
    <source>
        <dbReference type="ARBA" id="ARBA00022840"/>
    </source>
</evidence>
<comment type="pathway">
    <text evidence="1">Purine metabolism; 7-cyano-7-deazaguanine biosynthesis.</text>
</comment>
<dbReference type="GO" id="GO:0046872">
    <property type="term" value="F:metal ion binding"/>
    <property type="evidence" value="ECO:0007669"/>
    <property type="project" value="UniProtKB-KW"/>
</dbReference>
<evidence type="ECO:0000256" key="8">
    <source>
        <dbReference type="ARBA" id="ARBA00039149"/>
    </source>
</evidence>
<proteinExistence type="inferred from homology"/>
<comment type="similarity">
    <text evidence="7">Belongs to the QueC family.</text>
</comment>
<dbReference type="Pfam" id="PF06508">
    <property type="entry name" value="QueC"/>
    <property type="match status" value="1"/>
</dbReference>
<name>A0A8J3ZLN4_9ACTN</name>
<keyword evidence="11" id="KW-1185">Reference proteome</keyword>
<dbReference type="GO" id="GO:0005524">
    <property type="term" value="F:ATP binding"/>
    <property type="evidence" value="ECO:0007669"/>
    <property type="project" value="UniProtKB-KW"/>
</dbReference>
<keyword evidence="5" id="KW-0862">Zinc</keyword>
<keyword evidence="2" id="KW-0436">Ligase</keyword>
<dbReference type="InterPro" id="IPR014729">
    <property type="entry name" value="Rossmann-like_a/b/a_fold"/>
</dbReference>
<accession>A0A8J3ZLN4</accession>
<keyword evidence="6" id="KW-0067">ATP-binding</keyword>
<keyword evidence="3" id="KW-0479">Metal-binding</keyword>
<evidence type="ECO:0000256" key="7">
    <source>
        <dbReference type="ARBA" id="ARBA00037993"/>
    </source>
</evidence>
<evidence type="ECO:0000256" key="4">
    <source>
        <dbReference type="ARBA" id="ARBA00022741"/>
    </source>
</evidence>
<evidence type="ECO:0000256" key="2">
    <source>
        <dbReference type="ARBA" id="ARBA00022598"/>
    </source>
</evidence>
<dbReference type="PANTHER" id="PTHR42914:SF1">
    <property type="entry name" value="7-CYANO-7-DEAZAGUANINE SYNTHASE"/>
    <property type="match status" value="1"/>
</dbReference>
<evidence type="ECO:0000256" key="9">
    <source>
        <dbReference type="ARBA" id="ARBA00047890"/>
    </source>
</evidence>
<dbReference type="PANTHER" id="PTHR42914">
    <property type="entry name" value="7-CYANO-7-DEAZAGUANINE SYNTHASE"/>
    <property type="match status" value="1"/>
</dbReference>
<comment type="caution">
    <text evidence="10">The sequence shown here is derived from an EMBL/GenBank/DDBJ whole genome shotgun (WGS) entry which is preliminary data.</text>
</comment>
<dbReference type="AlphaFoldDB" id="A0A8J3ZLN4"/>
<evidence type="ECO:0000256" key="1">
    <source>
        <dbReference type="ARBA" id="ARBA00005061"/>
    </source>
</evidence>